<dbReference type="Pfam" id="PF00561">
    <property type="entry name" value="Abhydrolase_1"/>
    <property type="match status" value="1"/>
</dbReference>
<feature type="domain" description="AB hydrolase-1" evidence="3">
    <location>
        <begin position="34"/>
        <end position="296"/>
    </location>
</feature>
<reference evidence="4 5" key="1">
    <citation type="submission" date="2019-03" db="EMBL/GenBank/DDBJ databases">
        <title>Dyadobacter AR-3-6 sp. nov., isolated from arctic soil.</title>
        <authorList>
            <person name="Chaudhary D.K."/>
        </authorList>
    </citation>
    <scope>NUCLEOTIDE SEQUENCE [LARGE SCALE GENOMIC DNA]</scope>
    <source>
        <strain evidence="4 5">AR-3-6</strain>
    </source>
</reference>
<comment type="similarity">
    <text evidence="1">Belongs to the peptidase S33 family.</text>
</comment>
<evidence type="ECO:0000313" key="5">
    <source>
        <dbReference type="Proteomes" id="UP000294850"/>
    </source>
</evidence>
<dbReference type="SUPFAM" id="SSF53474">
    <property type="entry name" value="alpha/beta-Hydrolases"/>
    <property type="match status" value="1"/>
</dbReference>
<keyword evidence="2 4" id="KW-0378">Hydrolase</keyword>
<protein>
    <submittedName>
        <fullName evidence="4">Alpha/beta hydrolase</fullName>
    </submittedName>
</protein>
<name>A0A4R5DFL4_9BACT</name>
<dbReference type="AlphaFoldDB" id="A0A4R5DFL4"/>
<organism evidence="4 5">
    <name type="scientific">Dyadobacter psychrotolerans</name>
    <dbReference type="NCBI Taxonomy" id="2541721"/>
    <lineage>
        <taxon>Bacteria</taxon>
        <taxon>Pseudomonadati</taxon>
        <taxon>Bacteroidota</taxon>
        <taxon>Cytophagia</taxon>
        <taxon>Cytophagales</taxon>
        <taxon>Spirosomataceae</taxon>
        <taxon>Dyadobacter</taxon>
    </lineage>
</organism>
<dbReference type="GO" id="GO:0006508">
    <property type="term" value="P:proteolysis"/>
    <property type="evidence" value="ECO:0007669"/>
    <property type="project" value="InterPro"/>
</dbReference>
<evidence type="ECO:0000256" key="1">
    <source>
        <dbReference type="ARBA" id="ARBA00010088"/>
    </source>
</evidence>
<proteinExistence type="inferred from homology"/>
<evidence type="ECO:0000313" key="4">
    <source>
        <dbReference type="EMBL" id="TDE11967.1"/>
    </source>
</evidence>
<comment type="caution">
    <text evidence="4">The sequence shown here is derived from an EMBL/GenBank/DDBJ whole genome shotgun (WGS) entry which is preliminary data.</text>
</comment>
<dbReference type="OrthoDB" id="9796770at2"/>
<dbReference type="InterPro" id="IPR002410">
    <property type="entry name" value="Peptidase_S33"/>
</dbReference>
<gene>
    <name evidence="4" type="ORF">E0F88_23210</name>
</gene>
<sequence>MKEIIFILFYFAVITTTTAQDLYVKTFGNKSDEPVLFLHGGPGYNSAVFEATTAKTLSEKGYYVIVYDRRGEGRSANVSPAEFTFSQTFDDINKILKGQNIKKVTLIGHSFGGIVATLFAEKHPGVVEKLFLISTPVVMQETFRTILDSSQKLYESKKDTTNLYYLGLIRKMDTTSIAYSSYTFMHAMQNGFYATKTPDETAKKLYTEFGKDSLAKYASQMTQQAPLGFLKNEHYTTLNLTAAIQNVKRKGIKIYAMYGKDDGLYSPEQVAAAGNLIGKENVLYLGNCSHNLFMDRQEQFISTIYGF</sequence>
<dbReference type="PANTHER" id="PTHR43798">
    <property type="entry name" value="MONOACYLGLYCEROL LIPASE"/>
    <property type="match status" value="1"/>
</dbReference>
<keyword evidence="5" id="KW-1185">Reference proteome</keyword>
<dbReference type="EMBL" id="SMFL01000010">
    <property type="protein sequence ID" value="TDE11967.1"/>
    <property type="molecule type" value="Genomic_DNA"/>
</dbReference>
<evidence type="ECO:0000259" key="3">
    <source>
        <dbReference type="Pfam" id="PF00561"/>
    </source>
</evidence>
<dbReference type="GO" id="GO:0008233">
    <property type="term" value="F:peptidase activity"/>
    <property type="evidence" value="ECO:0007669"/>
    <property type="project" value="InterPro"/>
</dbReference>
<dbReference type="RefSeq" id="WP_131960677.1">
    <property type="nucleotide sequence ID" value="NZ_SMFL01000010.1"/>
</dbReference>
<dbReference type="InterPro" id="IPR029058">
    <property type="entry name" value="AB_hydrolase_fold"/>
</dbReference>
<dbReference type="PRINTS" id="PR00111">
    <property type="entry name" value="ABHYDROLASE"/>
</dbReference>
<evidence type="ECO:0000256" key="2">
    <source>
        <dbReference type="ARBA" id="ARBA00022801"/>
    </source>
</evidence>
<dbReference type="GO" id="GO:0016020">
    <property type="term" value="C:membrane"/>
    <property type="evidence" value="ECO:0007669"/>
    <property type="project" value="TreeGrafter"/>
</dbReference>
<dbReference type="InterPro" id="IPR000073">
    <property type="entry name" value="AB_hydrolase_1"/>
</dbReference>
<dbReference type="PRINTS" id="PR00793">
    <property type="entry name" value="PROAMNOPTASE"/>
</dbReference>
<dbReference type="PANTHER" id="PTHR43798:SF33">
    <property type="entry name" value="HYDROLASE, PUTATIVE (AFU_ORTHOLOGUE AFUA_2G14860)-RELATED"/>
    <property type="match status" value="1"/>
</dbReference>
<dbReference type="InterPro" id="IPR050266">
    <property type="entry name" value="AB_hydrolase_sf"/>
</dbReference>
<dbReference type="Proteomes" id="UP000294850">
    <property type="component" value="Unassembled WGS sequence"/>
</dbReference>
<dbReference type="Gene3D" id="3.40.50.1820">
    <property type="entry name" value="alpha/beta hydrolase"/>
    <property type="match status" value="1"/>
</dbReference>
<accession>A0A4R5DFL4</accession>